<accession>A0A224XU58</accession>
<reference evidence="1" key="1">
    <citation type="journal article" date="2018" name="PLoS Negl. Trop. Dis.">
        <title>An insight into the salivary gland and fat body transcriptome of Panstrongylus lignarius (Hemiptera: Heteroptera), the main vector of Chagas disease in Peru.</title>
        <authorList>
            <person name="Nevoa J.C."/>
            <person name="Mendes M.T."/>
            <person name="da Silva M.V."/>
            <person name="Soares S.C."/>
            <person name="Oliveira C.J.F."/>
            <person name="Ribeiro J.M.C."/>
        </authorList>
    </citation>
    <scope>NUCLEOTIDE SEQUENCE</scope>
</reference>
<organism evidence="1">
    <name type="scientific">Panstrongylus lignarius</name>
    <dbReference type="NCBI Taxonomy" id="156445"/>
    <lineage>
        <taxon>Eukaryota</taxon>
        <taxon>Metazoa</taxon>
        <taxon>Ecdysozoa</taxon>
        <taxon>Arthropoda</taxon>
        <taxon>Hexapoda</taxon>
        <taxon>Insecta</taxon>
        <taxon>Pterygota</taxon>
        <taxon>Neoptera</taxon>
        <taxon>Paraneoptera</taxon>
        <taxon>Hemiptera</taxon>
        <taxon>Heteroptera</taxon>
        <taxon>Panheteroptera</taxon>
        <taxon>Cimicomorpha</taxon>
        <taxon>Reduviidae</taxon>
        <taxon>Triatominae</taxon>
        <taxon>Panstrongylus</taxon>
    </lineage>
</organism>
<dbReference type="AlphaFoldDB" id="A0A224XU58"/>
<sequence length="71" mass="8470">MILLINHCSFSIIFMLADKFQQLRCIFCDGVYTFSWIQPMYFVSSSIFTVVWFNRNDFHCFKIPSDITLND</sequence>
<proteinExistence type="predicted"/>
<name>A0A224XU58_9HEMI</name>
<evidence type="ECO:0000313" key="1">
    <source>
        <dbReference type="EMBL" id="JAW16086.1"/>
    </source>
</evidence>
<protein>
    <submittedName>
        <fullName evidence="1">Putative secreted protein</fullName>
    </submittedName>
</protein>
<dbReference type="EMBL" id="GFTR01000340">
    <property type="protein sequence ID" value="JAW16086.1"/>
    <property type="molecule type" value="Transcribed_RNA"/>
</dbReference>